<dbReference type="AlphaFoldDB" id="A0A4Y2F9X2"/>
<dbReference type="EMBL" id="BGPR01000864">
    <property type="protein sequence ID" value="GBM38303.1"/>
    <property type="molecule type" value="Genomic_DNA"/>
</dbReference>
<dbReference type="Proteomes" id="UP000499080">
    <property type="component" value="Unassembled WGS sequence"/>
</dbReference>
<accession>A0A4Y2F9X2</accession>
<sequence>MGHRDWTPGTVLKKLGTPRSYLIKTCEGSGLRRNRTRLRPDQNPNNNPEICHKQITTESPDDMNEIDGETVEYTQQQKQTESPAERTIPETLSNGVSTPKRTECEKRIIKKRARFQDYV</sequence>
<keyword evidence="3" id="KW-1185">Reference proteome</keyword>
<organism evidence="2 3">
    <name type="scientific">Araneus ventricosus</name>
    <name type="common">Orbweaver spider</name>
    <name type="synonym">Epeira ventricosa</name>
    <dbReference type="NCBI Taxonomy" id="182803"/>
    <lineage>
        <taxon>Eukaryota</taxon>
        <taxon>Metazoa</taxon>
        <taxon>Ecdysozoa</taxon>
        <taxon>Arthropoda</taxon>
        <taxon>Chelicerata</taxon>
        <taxon>Arachnida</taxon>
        <taxon>Araneae</taxon>
        <taxon>Araneomorphae</taxon>
        <taxon>Entelegynae</taxon>
        <taxon>Araneoidea</taxon>
        <taxon>Araneidae</taxon>
        <taxon>Araneus</taxon>
    </lineage>
</organism>
<feature type="compositionally biased region" description="Polar residues" evidence="1">
    <location>
        <begin position="72"/>
        <end position="82"/>
    </location>
</feature>
<feature type="compositionally biased region" description="Polar residues" evidence="1">
    <location>
        <begin position="42"/>
        <end position="58"/>
    </location>
</feature>
<comment type="caution">
    <text evidence="2">The sequence shown here is derived from an EMBL/GenBank/DDBJ whole genome shotgun (WGS) entry which is preliminary data.</text>
</comment>
<reference evidence="2 3" key="1">
    <citation type="journal article" date="2019" name="Sci. Rep.">
        <title>Orb-weaving spider Araneus ventricosus genome elucidates the spidroin gene catalogue.</title>
        <authorList>
            <person name="Kono N."/>
            <person name="Nakamura H."/>
            <person name="Ohtoshi R."/>
            <person name="Moran D.A.P."/>
            <person name="Shinohara A."/>
            <person name="Yoshida Y."/>
            <person name="Fujiwara M."/>
            <person name="Mori M."/>
            <person name="Tomita M."/>
            <person name="Arakawa K."/>
        </authorList>
    </citation>
    <scope>NUCLEOTIDE SEQUENCE [LARGE SCALE GENOMIC DNA]</scope>
</reference>
<gene>
    <name evidence="2" type="ORF">AVEN_17742_1</name>
</gene>
<feature type="region of interest" description="Disordered" evidence="1">
    <location>
        <begin position="26"/>
        <end position="101"/>
    </location>
</feature>
<feature type="compositionally biased region" description="Acidic residues" evidence="1">
    <location>
        <begin position="59"/>
        <end position="70"/>
    </location>
</feature>
<feature type="compositionally biased region" description="Polar residues" evidence="1">
    <location>
        <begin position="90"/>
        <end position="99"/>
    </location>
</feature>
<name>A0A4Y2F9X2_ARAVE</name>
<protein>
    <submittedName>
        <fullName evidence="2">Uncharacterized protein</fullName>
    </submittedName>
</protein>
<evidence type="ECO:0000313" key="2">
    <source>
        <dbReference type="EMBL" id="GBM38303.1"/>
    </source>
</evidence>
<evidence type="ECO:0000313" key="3">
    <source>
        <dbReference type="Proteomes" id="UP000499080"/>
    </source>
</evidence>
<proteinExistence type="predicted"/>
<evidence type="ECO:0000256" key="1">
    <source>
        <dbReference type="SAM" id="MobiDB-lite"/>
    </source>
</evidence>